<reference evidence="3" key="1">
    <citation type="submission" date="2021-03" db="EMBL/GenBank/DDBJ databases">
        <title>Genome of Cognatishimia sp. F0-27.</title>
        <authorList>
            <person name="Ping X."/>
        </authorList>
    </citation>
    <scope>NUCLEOTIDE SEQUENCE [LARGE SCALE GENOMIC DNA]</scope>
    <source>
        <strain evidence="3">E313</strain>
    </source>
</reference>
<organism evidence="2 3">
    <name type="scientific">Winogradskyella immobilis</name>
    <dbReference type="NCBI Taxonomy" id="2816852"/>
    <lineage>
        <taxon>Bacteria</taxon>
        <taxon>Pseudomonadati</taxon>
        <taxon>Bacteroidota</taxon>
        <taxon>Flavobacteriia</taxon>
        <taxon>Flavobacteriales</taxon>
        <taxon>Flavobacteriaceae</taxon>
        <taxon>Winogradskyella</taxon>
    </lineage>
</organism>
<gene>
    <name evidence="2" type="ORF">J1C55_07495</name>
</gene>
<dbReference type="RefSeq" id="WP_227476871.1">
    <property type="nucleotide sequence ID" value="NZ_JAFMPT010000007.1"/>
</dbReference>
<protein>
    <submittedName>
        <fullName evidence="2">GLPGLI family protein</fullName>
    </submittedName>
</protein>
<feature type="chain" id="PRO_5046466023" evidence="1">
    <location>
        <begin position="24"/>
        <end position="264"/>
    </location>
</feature>
<dbReference type="NCBIfam" id="TIGR01200">
    <property type="entry name" value="GLPGLI"/>
    <property type="match status" value="1"/>
</dbReference>
<evidence type="ECO:0000313" key="2">
    <source>
        <dbReference type="EMBL" id="MCC1484425.1"/>
    </source>
</evidence>
<sequence>MKINKYIILLCFLLISSFIIAQANQNIIATYKYTNLGLKQVNNLKLYVNNNESFSIIKKESNIESTTSNSNERVFDNDEEINLNINGEDEEGRQVYKNLKNQKLIFRDFTSKDGKLFPCVVEEKLPSFKWDLSNKTKKIGEFLCKSATVKFRGRVFQAWYAPEIPVIHGPWKFYGLPGMIVELTSADDNIAFQLTNIKKSDNKNTGIIKIPSKGEKISFEDYKNYEKNSTNDFIQKLYSKLPRGAKISVKEGKSYKLEVSFESN</sequence>
<keyword evidence="3" id="KW-1185">Reference proteome</keyword>
<name>A0ABS8EMV2_9FLAO</name>
<proteinExistence type="predicted"/>
<evidence type="ECO:0000256" key="1">
    <source>
        <dbReference type="SAM" id="SignalP"/>
    </source>
</evidence>
<keyword evidence="1" id="KW-0732">Signal</keyword>
<reference evidence="3" key="2">
    <citation type="submission" date="2023-07" db="EMBL/GenBank/DDBJ databases">
        <title>Genome of Winogradskyella sp. E313.</title>
        <authorList>
            <person name="Zhou Y."/>
        </authorList>
    </citation>
    <scope>NUCLEOTIDE SEQUENCE [LARGE SCALE GENOMIC DNA]</scope>
    <source>
        <strain evidence="3">E313</strain>
    </source>
</reference>
<dbReference type="Pfam" id="PF09697">
    <property type="entry name" value="Porph_ging"/>
    <property type="match status" value="1"/>
</dbReference>
<comment type="caution">
    <text evidence="2">The sequence shown here is derived from an EMBL/GenBank/DDBJ whole genome shotgun (WGS) entry which is preliminary data.</text>
</comment>
<feature type="signal peptide" evidence="1">
    <location>
        <begin position="1"/>
        <end position="23"/>
    </location>
</feature>
<dbReference type="Proteomes" id="UP000778797">
    <property type="component" value="Unassembled WGS sequence"/>
</dbReference>
<dbReference type="InterPro" id="IPR005901">
    <property type="entry name" value="GLPGLI"/>
</dbReference>
<evidence type="ECO:0000313" key="3">
    <source>
        <dbReference type="Proteomes" id="UP000778797"/>
    </source>
</evidence>
<accession>A0ABS8EMV2</accession>
<dbReference type="EMBL" id="JAFMPT010000007">
    <property type="protein sequence ID" value="MCC1484425.1"/>
    <property type="molecule type" value="Genomic_DNA"/>
</dbReference>